<keyword evidence="2" id="KW-1133">Transmembrane helix</keyword>
<evidence type="ECO:0000256" key="2">
    <source>
        <dbReference type="SAM" id="Phobius"/>
    </source>
</evidence>
<dbReference type="AlphaFoldDB" id="A0A919IXN3"/>
<organism evidence="3 4">
    <name type="scientific">Actinoplanes cyaneus</name>
    <dbReference type="NCBI Taxonomy" id="52696"/>
    <lineage>
        <taxon>Bacteria</taxon>
        <taxon>Bacillati</taxon>
        <taxon>Actinomycetota</taxon>
        <taxon>Actinomycetes</taxon>
        <taxon>Micromonosporales</taxon>
        <taxon>Micromonosporaceae</taxon>
        <taxon>Actinoplanes</taxon>
    </lineage>
</organism>
<keyword evidence="4" id="KW-1185">Reference proteome</keyword>
<feature type="compositionally biased region" description="Polar residues" evidence="1">
    <location>
        <begin position="347"/>
        <end position="359"/>
    </location>
</feature>
<protein>
    <submittedName>
        <fullName evidence="3">Uncharacterized protein</fullName>
    </submittedName>
</protein>
<dbReference type="Proteomes" id="UP000619479">
    <property type="component" value="Unassembled WGS sequence"/>
</dbReference>
<accession>A0A919IXN3</accession>
<dbReference type="EMBL" id="BOMH01000069">
    <property type="protein sequence ID" value="GID69955.1"/>
    <property type="molecule type" value="Genomic_DNA"/>
</dbReference>
<comment type="caution">
    <text evidence="3">The sequence shown here is derived from an EMBL/GenBank/DDBJ whole genome shotgun (WGS) entry which is preliminary data.</text>
</comment>
<reference evidence="3" key="1">
    <citation type="submission" date="2021-01" db="EMBL/GenBank/DDBJ databases">
        <title>Whole genome shotgun sequence of Actinoplanes cyaneus NBRC 14990.</title>
        <authorList>
            <person name="Komaki H."/>
            <person name="Tamura T."/>
        </authorList>
    </citation>
    <scope>NUCLEOTIDE SEQUENCE</scope>
    <source>
        <strain evidence="3">NBRC 14990</strain>
    </source>
</reference>
<evidence type="ECO:0000313" key="3">
    <source>
        <dbReference type="EMBL" id="GID69955.1"/>
    </source>
</evidence>
<evidence type="ECO:0000313" key="4">
    <source>
        <dbReference type="Proteomes" id="UP000619479"/>
    </source>
</evidence>
<evidence type="ECO:0000256" key="1">
    <source>
        <dbReference type="SAM" id="MobiDB-lite"/>
    </source>
</evidence>
<feature type="region of interest" description="Disordered" evidence="1">
    <location>
        <begin position="332"/>
        <end position="391"/>
    </location>
</feature>
<feature type="transmembrane region" description="Helical" evidence="2">
    <location>
        <begin position="307"/>
        <end position="324"/>
    </location>
</feature>
<name>A0A919IXN3_9ACTN</name>
<proteinExistence type="predicted"/>
<sequence>MSVSVNSRRTRLRSALAVVLTVLVLLPAAGLFLRVLQENSKQRDNVQKEQDGVEYLTALSPLVSALAESQAAALQGVPSEPASVTAAVARVQGVDERFGDELGTRARWADLKTKISKLPTITGAANKVFTAHVEVADLTIEIFDAVRENSTLNRDPDSDIWFLQEVVAEQMPVAVTAVSRLSDLANMVAASSGATKANLKTQFGYQSLRVSETVGELTDSLQEAVDETNSDTLSGNLVSNLDSFRRGIEAANRGANLGGADPNVSTLVTAQSTLQTALAALSGVILKEISGLLDDRSGTLTYKQIEAFVLFGVAIVLIALATVWTRSRARQAQSGATDQPGEGSRDVSVQASSGGNAPGNSPFGGGPYDSAPGYGEVPNYGGGRERSGALR</sequence>
<keyword evidence="2" id="KW-0812">Transmembrane</keyword>
<keyword evidence="2" id="KW-0472">Membrane</keyword>
<gene>
    <name evidence="3" type="ORF">Acy02nite_78360</name>
</gene>